<dbReference type="Pfam" id="PF16845">
    <property type="entry name" value="SQAPI"/>
    <property type="match status" value="1"/>
</dbReference>
<evidence type="ECO:0000259" key="3">
    <source>
        <dbReference type="SMART" id="SM00043"/>
    </source>
</evidence>
<dbReference type="SMART" id="SM00043">
    <property type="entry name" value="CY"/>
    <property type="match status" value="1"/>
</dbReference>
<dbReference type="InterPro" id="IPR000010">
    <property type="entry name" value="Cystatin_dom"/>
</dbReference>
<keyword evidence="2" id="KW-0732">Signal</keyword>
<reference evidence="4 5" key="1">
    <citation type="journal article" date="2010" name="Plant Cell">
        <title>The Chlorella variabilis NC64A genome reveals adaptation to photosymbiosis, coevolution with viruses, and cryptic sex.</title>
        <authorList>
            <person name="Blanc G."/>
            <person name="Duncan G."/>
            <person name="Agarkova I."/>
            <person name="Borodovsky M."/>
            <person name="Gurnon J."/>
            <person name="Kuo A."/>
            <person name="Lindquist E."/>
            <person name="Lucas S."/>
            <person name="Pangilinan J."/>
            <person name="Polle J."/>
            <person name="Salamov A."/>
            <person name="Terry A."/>
            <person name="Yamada T."/>
            <person name="Dunigan D.D."/>
            <person name="Grigoriev I.V."/>
            <person name="Claverie J.M."/>
            <person name="Van Etten J.L."/>
        </authorList>
    </citation>
    <scope>NUCLEOTIDE SEQUENCE [LARGE SCALE GENOMIC DNA]</scope>
    <source>
        <strain evidence="4 5">NC64A</strain>
    </source>
</reference>
<dbReference type="InterPro" id="IPR046350">
    <property type="entry name" value="Cystatin_sf"/>
</dbReference>
<evidence type="ECO:0000313" key="4">
    <source>
        <dbReference type="EMBL" id="EFN51539.1"/>
    </source>
</evidence>
<feature type="domain" description="Cystatin" evidence="3">
    <location>
        <begin position="30"/>
        <end position="115"/>
    </location>
</feature>
<dbReference type="PANTHER" id="PTHR11413">
    <property type="entry name" value="CYSTATIN FAMILY MEMBER"/>
    <property type="match status" value="1"/>
</dbReference>
<comment type="similarity">
    <text evidence="2">Belongs to the cystatin family. Phytocystatin subfamily.</text>
</comment>
<accession>E1ZRB3</accession>
<dbReference type="PANTHER" id="PTHR11413:SF103">
    <property type="entry name" value="CYSTEINE PROTEINASE INHIBITOR 12"/>
    <property type="match status" value="1"/>
</dbReference>
<dbReference type="RefSeq" id="XP_005843641.1">
    <property type="nucleotide sequence ID" value="XM_005843579.1"/>
</dbReference>
<organism evidence="5">
    <name type="scientific">Chlorella variabilis</name>
    <name type="common">Green alga</name>
    <dbReference type="NCBI Taxonomy" id="554065"/>
    <lineage>
        <taxon>Eukaryota</taxon>
        <taxon>Viridiplantae</taxon>
        <taxon>Chlorophyta</taxon>
        <taxon>core chlorophytes</taxon>
        <taxon>Trebouxiophyceae</taxon>
        <taxon>Chlorellales</taxon>
        <taxon>Chlorellaceae</taxon>
        <taxon>Chlorella clade</taxon>
        <taxon>Chlorella</taxon>
    </lineage>
</organism>
<dbReference type="InterPro" id="IPR018073">
    <property type="entry name" value="Prot_inh_cystat_CS"/>
</dbReference>
<evidence type="ECO:0000256" key="2">
    <source>
        <dbReference type="RuleBase" id="RU362130"/>
    </source>
</evidence>
<dbReference type="SUPFAM" id="SSF54403">
    <property type="entry name" value="Cystatin/monellin"/>
    <property type="match status" value="1"/>
</dbReference>
<feature type="signal peptide" evidence="2">
    <location>
        <begin position="1"/>
        <end position="21"/>
    </location>
</feature>
<dbReference type="Proteomes" id="UP000008141">
    <property type="component" value="Unassembled WGS sequence"/>
</dbReference>
<evidence type="ECO:0000256" key="1">
    <source>
        <dbReference type="ARBA" id="ARBA00022704"/>
    </source>
</evidence>
<dbReference type="OrthoDB" id="1908104at2759"/>
<dbReference type="InParanoid" id="E1ZRB3"/>
<name>E1ZRB3_CHLVA</name>
<keyword evidence="2" id="KW-0646">Protease inhibitor</keyword>
<dbReference type="KEGG" id="cvr:CHLNCDRAFT_139980"/>
<keyword evidence="1 2" id="KW-0789">Thiol protease inhibitor</keyword>
<dbReference type="FunCoup" id="E1ZRB3">
    <property type="interactions" value="354"/>
</dbReference>
<dbReference type="GeneID" id="17351038"/>
<proteinExistence type="inferred from homology"/>
<dbReference type="STRING" id="554065.E1ZRB3"/>
<dbReference type="GO" id="GO:0004869">
    <property type="term" value="F:cysteine-type endopeptidase inhibitor activity"/>
    <property type="evidence" value="ECO:0007669"/>
    <property type="project" value="UniProtKB-KW"/>
</dbReference>
<protein>
    <recommendedName>
        <fullName evidence="2">Cysteine proteinase inhibitor</fullName>
    </recommendedName>
</protein>
<evidence type="ECO:0000313" key="5">
    <source>
        <dbReference type="Proteomes" id="UP000008141"/>
    </source>
</evidence>
<dbReference type="CDD" id="cd00042">
    <property type="entry name" value="CY"/>
    <property type="match status" value="1"/>
</dbReference>
<keyword evidence="5" id="KW-1185">Reference proteome</keyword>
<dbReference type="PROSITE" id="PS00287">
    <property type="entry name" value="CYSTATIN"/>
    <property type="match status" value="1"/>
</dbReference>
<dbReference type="EMBL" id="GL433862">
    <property type="protein sequence ID" value="EFN51539.1"/>
    <property type="molecule type" value="Genomic_DNA"/>
</dbReference>
<dbReference type="Gene3D" id="3.10.450.10">
    <property type="match status" value="1"/>
</dbReference>
<dbReference type="InterPro" id="IPR027214">
    <property type="entry name" value="Cystatin"/>
</dbReference>
<sequence>MLPLVKLVLISLSVVAFGAFAWPVANGTGTMLGGFRQVDDSANSAAVEAAKGVAVAKLGVPADAVKVLAAETQVVAGTNYKLKLRVEGGGGTKYYEAKIWEKLPAYGGAMELTSLEEISAAQAGGAAAAAADEFPDNPEVDEVAAYAVLSAKVQRGAAGGVTHHLKLQLSHGTMPDQVYQVEVANPGGSYVLQNSQQLKAE</sequence>
<feature type="chain" id="PRO_5036517688" description="Cysteine proteinase inhibitor" evidence="2">
    <location>
        <begin position="22"/>
        <end position="201"/>
    </location>
</feature>
<dbReference type="AlphaFoldDB" id="E1ZRB3"/>
<gene>
    <name evidence="4" type="ORF">CHLNCDRAFT_139980</name>
</gene>